<dbReference type="EMBL" id="LR743589">
    <property type="protein sequence ID" value="CAA2616566.1"/>
    <property type="molecule type" value="Genomic_DNA"/>
</dbReference>
<accession>A0A7I8IG28</accession>
<dbReference type="Proteomes" id="UP000663760">
    <property type="component" value="Chromosome 2"/>
</dbReference>
<dbReference type="EMBL" id="LR746265">
    <property type="protein sequence ID" value="CAA7391768.1"/>
    <property type="molecule type" value="Genomic_DNA"/>
</dbReference>
<reference evidence="1" key="1">
    <citation type="submission" date="2019-12" db="EMBL/GenBank/DDBJ databases">
        <authorList>
            <person name="Scholz U."/>
            <person name="Mascher M."/>
            <person name="Fiebig A."/>
        </authorList>
    </citation>
    <scope>NUCLEOTIDE SEQUENCE</scope>
</reference>
<name>A0A7I8IG28_SPIIN</name>
<protein>
    <submittedName>
        <fullName evidence="1">Uncharacterized protein</fullName>
    </submittedName>
</protein>
<gene>
    <name evidence="1" type="ORF">SI7747_02002784</name>
    <name evidence="2" type="ORF">SI8410_02003004</name>
</gene>
<organism evidence="1">
    <name type="scientific">Spirodela intermedia</name>
    <name type="common">Intermediate duckweed</name>
    <dbReference type="NCBI Taxonomy" id="51605"/>
    <lineage>
        <taxon>Eukaryota</taxon>
        <taxon>Viridiplantae</taxon>
        <taxon>Streptophyta</taxon>
        <taxon>Embryophyta</taxon>
        <taxon>Tracheophyta</taxon>
        <taxon>Spermatophyta</taxon>
        <taxon>Magnoliopsida</taxon>
        <taxon>Liliopsida</taxon>
        <taxon>Araceae</taxon>
        <taxon>Lemnoideae</taxon>
        <taxon>Spirodela</taxon>
    </lineage>
</organism>
<proteinExistence type="predicted"/>
<evidence type="ECO:0000313" key="2">
    <source>
        <dbReference type="EMBL" id="CAA7391768.1"/>
    </source>
</evidence>
<keyword evidence="3" id="KW-1185">Reference proteome</keyword>
<dbReference type="AlphaFoldDB" id="A0A7I8IG28"/>
<evidence type="ECO:0000313" key="3">
    <source>
        <dbReference type="Proteomes" id="UP000663760"/>
    </source>
</evidence>
<evidence type="ECO:0000313" key="1">
    <source>
        <dbReference type="EMBL" id="CAA2616566.1"/>
    </source>
</evidence>
<sequence>MIGTPLHICDKRNKSHPLSPNIFVMILSSTSAIPYK</sequence>